<proteinExistence type="predicted"/>
<protein>
    <submittedName>
        <fullName evidence="2">Uncharacterized protein</fullName>
    </submittedName>
</protein>
<accession>A0AAP5C578</accession>
<sequence>MQDAAMDVAMPTRKGRHLVPMGLLLALTACSPYADAERDVAAGGRGLAKLNPSPQQGYELVLTLKDAPGPFAIVEGSAQYDASNYADCGRIVPATGTAGRISRITSQEPVALRQVGENEYRSTFYLDRMQDEDYYGRGVCHWTLTGVGAMLRATGDTANTRFLTFLKKDRMDAGSPLTLHYPKVAYPRAALAANYPASGRENPSEYKEELRDAAFSTTTTARKLSP</sequence>
<feature type="compositionally biased region" description="Polar residues" evidence="1">
    <location>
        <begin position="215"/>
        <end position="226"/>
    </location>
</feature>
<dbReference type="EMBL" id="JAVIAC010000007">
    <property type="protein sequence ID" value="MDQ7953043.1"/>
    <property type="molecule type" value="Genomic_DNA"/>
</dbReference>
<dbReference type="Proteomes" id="UP001240529">
    <property type="component" value="Unassembled WGS sequence"/>
</dbReference>
<evidence type="ECO:0000313" key="3">
    <source>
        <dbReference type="Proteomes" id="UP001240529"/>
    </source>
</evidence>
<reference evidence="2" key="1">
    <citation type="submission" date="2023-07" db="EMBL/GenBank/DDBJ databases">
        <authorList>
            <person name="Shahid S."/>
            <person name="Akbar M.Y."/>
            <person name="Ajmal W."/>
            <person name="Ansari A."/>
            <person name="Ghazanfar S."/>
        </authorList>
    </citation>
    <scope>NUCLEOTIDE SEQUENCE</scope>
    <source>
        <strain evidence="2">NIGAB</strain>
    </source>
</reference>
<feature type="region of interest" description="Disordered" evidence="1">
    <location>
        <begin position="196"/>
        <end position="226"/>
    </location>
</feature>
<organism evidence="2 3">
    <name type="scientific">Stenotrophomonas geniculata</name>
    <dbReference type="NCBI Taxonomy" id="86188"/>
    <lineage>
        <taxon>Bacteria</taxon>
        <taxon>Pseudomonadati</taxon>
        <taxon>Pseudomonadota</taxon>
        <taxon>Gammaproteobacteria</taxon>
        <taxon>Lysobacterales</taxon>
        <taxon>Lysobacteraceae</taxon>
        <taxon>Stenotrophomonas</taxon>
    </lineage>
</organism>
<evidence type="ECO:0000313" key="2">
    <source>
        <dbReference type="EMBL" id="MDQ7953043.1"/>
    </source>
</evidence>
<evidence type="ECO:0000256" key="1">
    <source>
        <dbReference type="SAM" id="MobiDB-lite"/>
    </source>
</evidence>
<comment type="caution">
    <text evidence="2">The sequence shown here is derived from an EMBL/GenBank/DDBJ whole genome shotgun (WGS) entry which is preliminary data.</text>
</comment>
<gene>
    <name evidence="2" type="ORF">Q0031_14770</name>
</gene>
<dbReference type="AlphaFoldDB" id="A0AAP5C578"/>
<name>A0AAP5C578_9GAMM</name>
<feature type="compositionally biased region" description="Basic and acidic residues" evidence="1">
    <location>
        <begin position="202"/>
        <end position="212"/>
    </location>
</feature>